<feature type="signal peptide" evidence="1">
    <location>
        <begin position="1"/>
        <end position="39"/>
    </location>
</feature>
<sequence>MTFHDFVAFLSFVPGRARYGSIAAFVAVLSCVIAAPAFAQVTSGAQSQNLVPNARAQGMGRAFTAIAEGPNAAWWNPGALGMQPSLWMSPWSTAHLVPDLADDVHVHSYGVAGSYRGFGAGFHYTDLDYGESEAVTEDGQVVGSFVSTEYTRLFGVGVEALELITGRTQDLQVGLGANFKWFWVDLAPDWALPEHLAGKADATDIDLGMLVTYRIDLESLGDADWKHDSYLRFRFGAAKKNAYDNRLDYDQQTISDPLVVRDHVGFAVEGSFGRLEPLGPVIQGFLAFDNLSVDHFTFGRRDRDIQHYGAEVKVLNVVALRYGRIEDKDGQIQDYTIGFGLAFAAEPPDGVLGQIHVGYDFASVPQATGLERVQYHTFGFGVQLR</sequence>
<protein>
    <recommendedName>
        <fullName evidence="4">PorV/PorQ family protein</fullName>
    </recommendedName>
</protein>
<keyword evidence="1" id="KW-0732">Signal</keyword>
<dbReference type="Proteomes" id="UP000739538">
    <property type="component" value="Unassembled WGS sequence"/>
</dbReference>
<evidence type="ECO:0008006" key="4">
    <source>
        <dbReference type="Google" id="ProtNLM"/>
    </source>
</evidence>
<dbReference type="AlphaFoldDB" id="A0A956NDV4"/>
<proteinExistence type="predicted"/>
<evidence type="ECO:0000313" key="3">
    <source>
        <dbReference type="Proteomes" id="UP000739538"/>
    </source>
</evidence>
<reference evidence="2" key="1">
    <citation type="submission" date="2020-04" db="EMBL/GenBank/DDBJ databases">
        <authorList>
            <person name="Zhang T."/>
        </authorList>
    </citation>
    <scope>NUCLEOTIDE SEQUENCE</scope>
    <source>
        <strain evidence="2">HKST-UBA02</strain>
    </source>
</reference>
<dbReference type="Gene3D" id="2.40.160.60">
    <property type="entry name" value="Outer membrane protein transport protein (OMPP1/FadL/TodX)"/>
    <property type="match status" value="1"/>
</dbReference>
<evidence type="ECO:0000256" key="1">
    <source>
        <dbReference type="SAM" id="SignalP"/>
    </source>
</evidence>
<comment type="caution">
    <text evidence="2">The sequence shown here is derived from an EMBL/GenBank/DDBJ whole genome shotgun (WGS) entry which is preliminary data.</text>
</comment>
<organism evidence="2 3">
    <name type="scientific">Eiseniibacteriota bacterium</name>
    <dbReference type="NCBI Taxonomy" id="2212470"/>
    <lineage>
        <taxon>Bacteria</taxon>
        <taxon>Candidatus Eiseniibacteriota</taxon>
    </lineage>
</organism>
<feature type="chain" id="PRO_5038063384" description="PorV/PorQ family protein" evidence="1">
    <location>
        <begin position="40"/>
        <end position="385"/>
    </location>
</feature>
<evidence type="ECO:0000313" key="2">
    <source>
        <dbReference type="EMBL" id="MCA9757166.1"/>
    </source>
</evidence>
<name>A0A956NDV4_UNCEI</name>
<accession>A0A956NDV4</accession>
<dbReference type="EMBL" id="JAGQHS010000085">
    <property type="protein sequence ID" value="MCA9757166.1"/>
    <property type="molecule type" value="Genomic_DNA"/>
</dbReference>
<gene>
    <name evidence="2" type="ORF">KDA27_15280</name>
</gene>
<reference evidence="2" key="2">
    <citation type="journal article" date="2021" name="Microbiome">
        <title>Successional dynamics and alternative stable states in a saline activated sludge microbial community over 9 years.</title>
        <authorList>
            <person name="Wang Y."/>
            <person name="Ye J."/>
            <person name="Ju F."/>
            <person name="Liu L."/>
            <person name="Boyd J.A."/>
            <person name="Deng Y."/>
            <person name="Parks D.H."/>
            <person name="Jiang X."/>
            <person name="Yin X."/>
            <person name="Woodcroft B.J."/>
            <person name="Tyson G.W."/>
            <person name="Hugenholtz P."/>
            <person name="Polz M.F."/>
            <person name="Zhang T."/>
        </authorList>
    </citation>
    <scope>NUCLEOTIDE SEQUENCE</scope>
    <source>
        <strain evidence="2">HKST-UBA02</strain>
    </source>
</reference>